<reference evidence="4 5" key="1">
    <citation type="journal article" date="2018" name="New Phytol.">
        <title>Comparative genomics and transcriptomics depict ericoid mycorrhizal fungi as versatile saprotrophs and plant mutualists.</title>
        <authorList>
            <person name="Martino E."/>
            <person name="Morin E."/>
            <person name="Grelet G.A."/>
            <person name="Kuo A."/>
            <person name="Kohler A."/>
            <person name="Daghino S."/>
            <person name="Barry K.W."/>
            <person name="Cichocki N."/>
            <person name="Clum A."/>
            <person name="Dockter R.B."/>
            <person name="Hainaut M."/>
            <person name="Kuo R.C."/>
            <person name="LaButti K."/>
            <person name="Lindahl B.D."/>
            <person name="Lindquist E.A."/>
            <person name="Lipzen A."/>
            <person name="Khouja H.R."/>
            <person name="Magnuson J."/>
            <person name="Murat C."/>
            <person name="Ohm R.A."/>
            <person name="Singer S.W."/>
            <person name="Spatafora J.W."/>
            <person name="Wang M."/>
            <person name="Veneault-Fourrey C."/>
            <person name="Henrissat B."/>
            <person name="Grigoriev I.V."/>
            <person name="Martin F.M."/>
            <person name="Perotto S."/>
        </authorList>
    </citation>
    <scope>NUCLEOTIDE SEQUENCE [LARGE SCALE GENOMIC DNA]</scope>
    <source>
        <strain evidence="4 5">ATCC 22711</strain>
    </source>
</reference>
<protein>
    <recommendedName>
        <fullName evidence="6">AttH domain-containing protein</fullName>
    </recommendedName>
</protein>
<dbReference type="AlphaFoldDB" id="A0A2T3BG21"/>
<evidence type="ECO:0000259" key="2">
    <source>
        <dbReference type="Pfam" id="PF24137"/>
    </source>
</evidence>
<evidence type="ECO:0000313" key="4">
    <source>
        <dbReference type="EMBL" id="PSS28341.1"/>
    </source>
</evidence>
<feature type="domain" description="AsqO/PenF-like C-terminal" evidence="3">
    <location>
        <begin position="241"/>
        <end position="372"/>
    </location>
</feature>
<sequence>MGVFTLAWLVAILPLASASRALPALKQSVSPTFKIIPSTAIAGPSTARFVSGTEFDGPQVSPINSTSWDWWYFDAVSPDLKTALSIVFYNALPSGFPFLAPSDTVTIATLDCIFENGTQFYAVLEASEAIITTVGDGSSGCFEGTGASWIGAPDMTTYRVEINSPKNGIVGTFELRSLAPAHYPCGTAEAGQSMMVGPNIGWSNAVPDAVGTVDFKIAGSDFAWTGVGYHDKNWSDQPFAANVGSWFWGHGRLGNYSIVWFDFLALNGSEYVSGYAARHGEILTASCREDSVKVRPSGVNDEYPPVASSGFPGGFNITLHLGNESTLTARVHIKTVLQQSTTLYSRWAGSMEGSVDGGEVISGGVALLEEFKLV</sequence>
<evidence type="ECO:0000259" key="3">
    <source>
        <dbReference type="Pfam" id="PF25581"/>
    </source>
</evidence>
<dbReference type="STRING" id="857342.A0A2T3BG21"/>
<feature type="signal peptide" evidence="1">
    <location>
        <begin position="1"/>
        <end position="18"/>
    </location>
</feature>
<dbReference type="SUPFAM" id="SSF159245">
    <property type="entry name" value="AttH-like"/>
    <property type="match status" value="1"/>
</dbReference>
<dbReference type="RefSeq" id="XP_024725866.1">
    <property type="nucleotide sequence ID" value="XM_024867287.1"/>
</dbReference>
<dbReference type="InParanoid" id="A0A2T3BG21"/>
<dbReference type="Pfam" id="PF25581">
    <property type="entry name" value="AsqO_C"/>
    <property type="match status" value="1"/>
</dbReference>
<evidence type="ECO:0000256" key="1">
    <source>
        <dbReference type="SAM" id="SignalP"/>
    </source>
</evidence>
<feature type="domain" description="Diels-Alderase N-terminal" evidence="2">
    <location>
        <begin position="59"/>
        <end position="234"/>
    </location>
</feature>
<gene>
    <name evidence="4" type="ORF">M430DRAFT_38989</name>
</gene>
<dbReference type="InterPro" id="IPR057722">
    <property type="entry name" value="AsqO/PenF-like_C"/>
</dbReference>
<organism evidence="4 5">
    <name type="scientific">Amorphotheca resinae ATCC 22711</name>
    <dbReference type="NCBI Taxonomy" id="857342"/>
    <lineage>
        <taxon>Eukaryota</taxon>
        <taxon>Fungi</taxon>
        <taxon>Dikarya</taxon>
        <taxon>Ascomycota</taxon>
        <taxon>Pezizomycotina</taxon>
        <taxon>Leotiomycetes</taxon>
        <taxon>Helotiales</taxon>
        <taxon>Amorphothecaceae</taxon>
        <taxon>Amorphotheca</taxon>
    </lineage>
</organism>
<dbReference type="GeneID" id="36575368"/>
<dbReference type="InterPro" id="IPR056402">
    <property type="entry name" value="DA_N"/>
</dbReference>
<feature type="chain" id="PRO_5015767724" description="AttH domain-containing protein" evidence="1">
    <location>
        <begin position="19"/>
        <end position="374"/>
    </location>
</feature>
<evidence type="ECO:0000313" key="5">
    <source>
        <dbReference type="Proteomes" id="UP000241818"/>
    </source>
</evidence>
<keyword evidence="1" id="KW-0732">Signal</keyword>
<name>A0A2T3BG21_AMORE</name>
<evidence type="ECO:0008006" key="6">
    <source>
        <dbReference type="Google" id="ProtNLM"/>
    </source>
</evidence>
<dbReference type="EMBL" id="KZ679006">
    <property type="protein sequence ID" value="PSS28341.1"/>
    <property type="molecule type" value="Genomic_DNA"/>
</dbReference>
<accession>A0A2T3BG21</accession>
<dbReference type="Proteomes" id="UP000241818">
    <property type="component" value="Unassembled WGS sequence"/>
</dbReference>
<dbReference type="OrthoDB" id="5344254at2759"/>
<proteinExistence type="predicted"/>
<dbReference type="Pfam" id="PF24137">
    <property type="entry name" value="DA_N"/>
    <property type="match status" value="1"/>
</dbReference>
<keyword evidence="5" id="KW-1185">Reference proteome</keyword>